<evidence type="ECO:0008006" key="5">
    <source>
        <dbReference type="Google" id="ProtNLM"/>
    </source>
</evidence>
<gene>
    <name evidence="3" type="ORF">WMSIL1_LOCUS298</name>
</gene>
<organism evidence="3 4">
    <name type="scientific">Hymenolepis diminuta</name>
    <name type="common">Rat tapeworm</name>
    <dbReference type="NCBI Taxonomy" id="6216"/>
    <lineage>
        <taxon>Eukaryota</taxon>
        <taxon>Metazoa</taxon>
        <taxon>Spiralia</taxon>
        <taxon>Lophotrochozoa</taxon>
        <taxon>Platyhelminthes</taxon>
        <taxon>Cestoda</taxon>
        <taxon>Eucestoda</taxon>
        <taxon>Cyclophyllidea</taxon>
        <taxon>Hymenolepididae</taxon>
        <taxon>Hymenolepis</taxon>
    </lineage>
</organism>
<feature type="non-terminal residue" evidence="3">
    <location>
        <position position="195"/>
    </location>
</feature>
<keyword evidence="1" id="KW-1133">Transmembrane helix</keyword>
<reference evidence="3 4" key="1">
    <citation type="submission" date="2019-07" db="EMBL/GenBank/DDBJ databases">
        <authorList>
            <person name="Jastrzebski P J."/>
            <person name="Paukszto L."/>
            <person name="Jastrzebski P J."/>
        </authorList>
    </citation>
    <scope>NUCLEOTIDE SEQUENCE [LARGE SCALE GENOMIC DNA]</scope>
    <source>
        <strain evidence="3 4">WMS-il1</strain>
    </source>
</reference>
<dbReference type="PANTHER" id="PTHR12191">
    <property type="entry name" value="SOLUTE CARRIER FAMILY 39"/>
    <property type="match status" value="1"/>
</dbReference>
<dbReference type="GO" id="GO:0005886">
    <property type="term" value="C:plasma membrane"/>
    <property type="evidence" value="ECO:0007669"/>
    <property type="project" value="TreeGrafter"/>
</dbReference>
<dbReference type="AlphaFoldDB" id="A0A564XX77"/>
<feature type="signal peptide" evidence="2">
    <location>
        <begin position="1"/>
        <end position="20"/>
    </location>
</feature>
<accession>A0A564XX77</accession>
<feature type="transmembrane region" description="Helical" evidence="1">
    <location>
        <begin position="145"/>
        <end position="167"/>
    </location>
</feature>
<dbReference type="GO" id="GO:0030003">
    <property type="term" value="P:intracellular monoatomic cation homeostasis"/>
    <property type="evidence" value="ECO:0007669"/>
    <property type="project" value="TreeGrafter"/>
</dbReference>
<keyword evidence="4" id="KW-1185">Reference proteome</keyword>
<sequence>MGPLVVKFVVMSLFFARNFCHGPSQSVSRLVIHSVPELSLFTATEEVFYFSQLMNVTFTPNPIASLAIPNSPNIRNAHSVLSLYSHNDSQFETYVFEVQGEHHSHEHVEQYCVILYAFLAVSVTNLCSLTGISCIPLKKWRHFNYLLNFMVGLAVSALFTTALLVLIPEALRLEETPLEFGGQGQRFLIVLCCVP</sequence>
<evidence type="ECO:0000313" key="3">
    <source>
        <dbReference type="EMBL" id="VUZ38914.1"/>
    </source>
</evidence>
<evidence type="ECO:0000256" key="2">
    <source>
        <dbReference type="SAM" id="SignalP"/>
    </source>
</evidence>
<feature type="chain" id="PRO_5022129636" description="G_PROTEIN_RECEP_F1_2 domain-containing protein" evidence="2">
    <location>
        <begin position="21"/>
        <end position="195"/>
    </location>
</feature>
<dbReference type="GO" id="GO:0140410">
    <property type="term" value="F:monoatomic cation:bicarbonate symporter activity"/>
    <property type="evidence" value="ECO:0007669"/>
    <property type="project" value="TreeGrafter"/>
</dbReference>
<keyword evidence="1" id="KW-0812">Transmembrane</keyword>
<dbReference type="PANTHER" id="PTHR12191:SF37">
    <property type="entry name" value="ZINC TRANSPORTER FOI"/>
    <property type="match status" value="1"/>
</dbReference>
<dbReference type="Proteomes" id="UP000321570">
    <property type="component" value="Unassembled WGS sequence"/>
</dbReference>
<dbReference type="GO" id="GO:0005385">
    <property type="term" value="F:zinc ion transmembrane transporter activity"/>
    <property type="evidence" value="ECO:0007669"/>
    <property type="project" value="TreeGrafter"/>
</dbReference>
<dbReference type="GO" id="GO:0071578">
    <property type="term" value="P:zinc ion import across plasma membrane"/>
    <property type="evidence" value="ECO:0007669"/>
    <property type="project" value="TreeGrafter"/>
</dbReference>
<evidence type="ECO:0000256" key="1">
    <source>
        <dbReference type="SAM" id="Phobius"/>
    </source>
</evidence>
<evidence type="ECO:0000313" key="4">
    <source>
        <dbReference type="Proteomes" id="UP000321570"/>
    </source>
</evidence>
<name>A0A564XX77_HYMDI</name>
<dbReference type="InterPro" id="IPR050799">
    <property type="entry name" value="ZIP_Transporter"/>
</dbReference>
<proteinExistence type="predicted"/>
<dbReference type="EMBL" id="CABIJS010000009">
    <property type="protein sequence ID" value="VUZ38914.1"/>
    <property type="molecule type" value="Genomic_DNA"/>
</dbReference>
<protein>
    <recommendedName>
        <fullName evidence="5">G_PROTEIN_RECEP_F1_2 domain-containing protein</fullName>
    </recommendedName>
</protein>
<keyword evidence="1" id="KW-0472">Membrane</keyword>
<feature type="transmembrane region" description="Helical" evidence="1">
    <location>
        <begin position="113"/>
        <end position="133"/>
    </location>
</feature>
<keyword evidence="2" id="KW-0732">Signal</keyword>